<organism evidence="1 2">
    <name type="scientific">Marchantia polymorpha subsp. ruderalis</name>
    <dbReference type="NCBI Taxonomy" id="1480154"/>
    <lineage>
        <taxon>Eukaryota</taxon>
        <taxon>Viridiplantae</taxon>
        <taxon>Streptophyta</taxon>
        <taxon>Embryophyta</taxon>
        <taxon>Marchantiophyta</taxon>
        <taxon>Marchantiopsida</taxon>
        <taxon>Marchantiidae</taxon>
        <taxon>Marchantiales</taxon>
        <taxon>Marchantiaceae</taxon>
        <taxon>Marchantia</taxon>
    </lineage>
</organism>
<name>A0A176VV67_MARPO</name>
<comment type="caution">
    <text evidence="1">The sequence shown here is derived from an EMBL/GenBank/DDBJ whole genome shotgun (WGS) entry which is preliminary data.</text>
</comment>
<evidence type="ECO:0000313" key="1">
    <source>
        <dbReference type="EMBL" id="OAE24700.1"/>
    </source>
</evidence>
<dbReference type="EMBL" id="LVLJ01002490">
    <property type="protein sequence ID" value="OAE24700.1"/>
    <property type="molecule type" value="Genomic_DNA"/>
</dbReference>
<gene>
    <name evidence="1" type="ORF">AXG93_2016s1040</name>
</gene>
<reference evidence="1" key="1">
    <citation type="submission" date="2016-03" db="EMBL/GenBank/DDBJ databases">
        <title>Mechanisms controlling the formation of the plant cell surface in tip-growing cells are functionally conserved among land plants.</title>
        <authorList>
            <person name="Honkanen S."/>
            <person name="Jones V.A."/>
            <person name="Morieri G."/>
            <person name="Champion C."/>
            <person name="Hetherington A.J."/>
            <person name="Kelly S."/>
            <person name="Saint-Marcoux D."/>
            <person name="Proust H."/>
            <person name="Prescott H."/>
            <person name="Dolan L."/>
        </authorList>
    </citation>
    <scope>NUCLEOTIDE SEQUENCE [LARGE SCALE GENOMIC DNA]</scope>
    <source>
        <tissue evidence="1">Whole gametophyte</tissue>
    </source>
</reference>
<dbReference type="Proteomes" id="UP000077202">
    <property type="component" value="Unassembled WGS sequence"/>
</dbReference>
<protein>
    <submittedName>
        <fullName evidence="1">Uncharacterized protein</fullName>
    </submittedName>
</protein>
<accession>A0A176VV67</accession>
<evidence type="ECO:0000313" key="2">
    <source>
        <dbReference type="Proteomes" id="UP000077202"/>
    </source>
</evidence>
<proteinExistence type="predicted"/>
<sequence>MGVSGIERLRGMSCLTAQSATGRIGLTCDDLRRDACAAALAASSAWVFNSQWYEPRCKGSPDGSNGRFLLFLSCAFLAWRQSAACDVDENQKTMNPGKG</sequence>
<dbReference type="AlphaFoldDB" id="A0A176VV67"/>
<keyword evidence="2" id="KW-1185">Reference proteome</keyword>